<comment type="caution">
    <text evidence="2">The sequence shown here is derived from an EMBL/GenBank/DDBJ whole genome shotgun (WGS) entry which is preliminary data.</text>
</comment>
<dbReference type="GO" id="GO:0006749">
    <property type="term" value="P:glutathione metabolic process"/>
    <property type="evidence" value="ECO:0007669"/>
    <property type="project" value="TreeGrafter"/>
</dbReference>
<evidence type="ECO:0000313" key="3">
    <source>
        <dbReference type="Proteomes" id="UP000485058"/>
    </source>
</evidence>
<feature type="non-terminal residue" evidence="2">
    <location>
        <position position="65"/>
    </location>
</feature>
<proteinExistence type="predicted"/>
<dbReference type="EMBL" id="BLLF01009395">
    <property type="protein sequence ID" value="GFH33711.1"/>
    <property type="molecule type" value="Genomic_DNA"/>
</dbReference>
<dbReference type="InterPro" id="IPR002821">
    <property type="entry name" value="Hydantoinase_A"/>
</dbReference>
<sequence length="65" mass="6661">IFGPQEDEPLDAVGACAALQALTDQVNAHAAAHGKAAKSLDEVAAGFLAVANEAMCRPIRALTQM</sequence>
<dbReference type="Proteomes" id="UP000485058">
    <property type="component" value="Unassembled WGS sequence"/>
</dbReference>
<evidence type="ECO:0000313" key="2">
    <source>
        <dbReference type="EMBL" id="GFH33711.1"/>
    </source>
</evidence>
<organism evidence="2 3">
    <name type="scientific">Haematococcus lacustris</name>
    <name type="common">Green alga</name>
    <name type="synonym">Haematococcus pluvialis</name>
    <dbReference type="NCBI Taxonomy" id="44745"/>
    <lineage>
        <taxon>Eukaryota</taxon>
        <taxon>Viridiplantae</taxon>
        <taxon>Chlorophyta</taxon>
        <taxon>core chlorophytes</taxon>
        <taxon>Chlorophyceae</taxon>
        <taxon>CS clade</taxon>
        <taxon>Chlamydomonadales</taxon>
        <taxon>Haematococcaceae</taxon>
        <taxon>Haematococcus</taxon>
    </lineage>
</organism>
<dbReference type="GO" id="GO:0017168">
    <property type="term" value="F:5-oxoprolinase (ATP-hydrolyzing) activity"/>
    <property type="evidence" value="ECO:0007669"/>
    <property type="project" value="TreeGrafter"/>
</dbReference>
<gene>
    <name evidence="2" type="ORF">HaLaN_33120</name>
</gene>
<feature type="non-terminal residue" evidence="2">
    <location>
        <position position="1"/>
    </location>
</feature>
<protein>
    <submittedName>
        <fullName evidence="2">5-oxoprolinase</fullName>
    </submittedName>
</protein>
<name>A0A6A0ANB4_HAELA</name>
<evidence type="ECO:0000259" key="1">
    <source>
        <dbReference type="Pfam" id="PF01968"/>
    </source>
</evidence>
<dbReference type="PANTHER" id="PTHR11365">
    <property type="entry name" value="5-OXOPROLINASE RELATED"/>
    <property type="match status" value="1"/>
</dbReference>
<dbReference type="Pfam" id="PF01968">
    <property type="entry name" value="Hydantoinase_A"/>
    <property type="match status" value="1"/>
</dbReference>
<dbReference type="InterPro" id="IPR045079">
    <property type="entry name" value="Oxoprolinase-like"/>
</dbReference>
<accession>A0A6A0ANB4</accession>
<keyword evidence="3" id="KW-1185">Reference proteome</keyword>
<dbReference type="AlphaFoldDB" id="A0A6A0ANB4"/>
<feature type="domain" description="Hydantoinase A/oxoprolinase" evidence="1">
    <location>
        <begin position="3"/>
        <end position="64"/>
    </location>
</feature>
<reference evidence="2 3" key="1">
    <citation type="submission" date="2020-02" db="EMBL/GenBank/DDBJ databases">
        <title>Draft genome sequence of Haematococcus lacustris strain NIES-144.</title>
        <authorList>
            <person name="Morimoto D."/>
            <person name="Nakagawa S."/>
            <person name="Yoshida T."/>
            <person name="Sawayama S."/>
        </authorList>
    </citation>
    <scope>NUCLEOTIDE SEQUENCE [LARGE SCALE GENOMIC DNA]</scope>
    <source>
        <strain evidence="2 3">NIES-144</strain>
    </source>
</reference>
<dbReference type="GO" id="GO:0005829">
    <property type="term" value="C:cytosol"/>
    <property type="evidence" value="ECO:0007669"/>
    <property type="project" value="TreeGrafter"/>
</dbReference>
<dbReference type="PANTHER" id="PTHR11365:SF2">
    <property type="entry name" value="5-OXOPROLINASE"/>
    <property type="match status" value="1"/>
</dbReference>